<keyword evidence="1" id="KW-0472">Membrane</keyword>
<evidence type="ECO:0000313" key="3">
    <source>
        <dbReference type="Proteomes" id="UP001500984"/>
    </source>
</evidence>
<feature type="transmembrane region" description="Helical" evidence="1">
    <location>
        <begin position="180"/>
        <end position="202"/>
    </location>
</feature>
<protein>
    <recommendedName>
        <fullName evidence="4">Membrane proteinase PrsW, cleaves anti-sigma factor RsiW, M82 family</fullName>
    </recommendedName>
</protein>
<keyword evidence="3" id="KW-1185">Reference proteome</keyword>
<feature type="transmembrane region" description="Helical" evidence="1">
    <location>
        <begin position="245"/>
        <end position="266"/>
    </location>
</feature>
<proteinExistence type="predicted"/>
<keyword evidence="1" id="KW-0812">Transmembrane</keyword>
<dbReference type="Pfam" id="PF13367">
    <property type="entry name" value="PrsW-protease"/>
    <property type="match status" value="1"/>
</dbReference>
<feature type="transmembrane region" description="Helical" evidence="1">
    <location>
        <begin position="41"/>
        <end position="65"/>
    </location>
</feature>
<evidence type="ECO:0000313" key="2">
    <source>
        <dbReference type="EMBL" id="GAA2095873.1"/>
    </source>
</evidence>
<keyword evidence="1" id="KW-1133">Transmembrane helix</keyword>
<comment type="caution">
    <text evidence="2">The sequence shown here is derived from an EMBL/GenBank/DDBJ whole genome shotgun (WGS) entry which is preliminary data.</text>
</comment>
<reference evidence="2 3" key="1">
    <citation type="journal article" date="2019" name="Int. J. Syst. Evol. Microbiol.">
        <title>The Global Catalogue of Microorganisms (GCM) 10K type strain sequencing project: providing services to taxonomists for standard genome sequencing and annotation.</title>
        <authorList>
            <consortium name="The Broad Institute Genomics Platform"/>
            <consortium name="The Broad Institute Genome Sequencing Center for Infectious Disease"/>
            <person name="Wu L."/>
            <person name="Ma J."/>
        </authorList>
    </citation>
    <scope>NUCLEOTIDE SEQUENCE [LARGE SCALE GENOMIC DNA]</scope>
    <source>
        <strain evidence="2 3">JCM 15900</strain>
    </source>
</reference>
<accession>A0ABN2WR15</accession>
<feature type="transmembrane region" description="Helical" evidence="1">
    <location>
        <begin position="143"/>
        <end position="168"/>
    </location>
</feature>
<feature type="transmembrane region" description="Helical" evidence="1">
    <location>
        <begin position="214"/>
        <end position="238"/>
    </location>
</feature>
<feature type="transmembrane region" description="Helical" evidence="1">
    <location>
        <begin position="101"/>
        <end position="123"/>
    </location>
</feature>
<dbReference type="Proteomes" id="UP001500984">
    <property type="component" value="Unassembled WGS sequence"/>
</dbReference>
<dbReference type="PANTHER" id="PTHR36844:SF1">
    <property type="entry name" value="PROTEASE PRSW"/>
    <property type="match status" value="1"/>
</dbReference>
<evidence type="ECO:0008006" key="4">
    <source>
        <dbReference type="Google" id="ProtNLM"/>
    </source>
</evidence>
<sequence length="405" mass="43452">MPPGGMHPRPVQAPVTAAQGAWTQHFAVRQTSRDPKQTQNLVLLIVGIGGLVVLGLGMLLILLFASFQFNGVGVLIVLLSGIPLLGIVATVLLFDRWKPQPLVLLALCVLWGGVASVVLTFAFQIPTIYAAGAVGIDLSGDVVGAVVMAPIFEETAKTVFLVAIVLLARRHFEGPLDGMMYGSLVGAGFAFTENLLYLGGAYAEAQTGGLIATFVVRCVMSPLLHSSFSALAGLSIGFAARRGTWWMTALMWIPGLICGMILHGIWNGTSTVLGSGLGGLAVMLGLSVVIAGGWWTTMVVLWHRETTTTRESLQRYAGAGWLTQEEAQMLGTWRGRRDGRRWARPGPARMHMKQMIRIAATLPAVRARVEANVGGDAEREYEVYLLKQLTIHRNGMLAAMGLAVR</sequence>
<feature type="transmembrane region" description="Helical" evidence="1">
    <location>
        <begin position="71"/>
        <end position="94"/>
    </location>
</feature>
<dbReference type="RefSeq" id="WP_344336784.1">
    <property type="nucleotide sequence ID" value="NZ_BAAAPZ010000005.1"/>
</dbReference>
<feature type="transmembrane region" description="Helical" evidence="1">
    <location>
        <begin position="278"/>
        <end position="302"/>
    </location>
</feature>
<dbReference type="PANTHER" id="PTHR36844">
    <property type="entry name" value="PROTEASE PRSW"/>
    <property type="match status" value="1"/>
</dbReference>
<organism evidence="2 3">
    <name type="scientific">Brevibacterium salitolerans</name>
    <dbReference type="NCBI Taxonomy" id="1403566"/>
    <lineage>
        <taxon>Bacteria</taxon>
        <taxon>Bacillati</taxon>
        <taxon>Actinomycetota</taxon>
        <taxon>Actinomycetes</taxon>
        <taxon>Micrococcales</taxon>
        <taxon>Brevibacteriaceae</taxon>
        <taxon>Brevibacterium</taxon>
    </lineage>
</organism>
<name>A0ABN2WR15_9MICO</name>
<gene>
    <name evidence="2" type="ORF">GCM10009823_15690</name>
</gene>
<dbReference type="InterPro" id="IPR026898">
    <property type="entry name" value="PrsW"/>
</dbReference>
<dbReference type="EMBL" id="BAAAPZ010000005">
    <property type="protein sequence ID" value="GAA2095873.1"/>
    <property type="molecule type" value="Genomic_DNA"/>
</dbReference>
<evidence type="ECO:0000256" key="1">
    <source>
        <dbReference type="SAM" id="Phobius"/>
    </source>
</evidence>